<organism evidence="3 4">
    <name type="scientific">Candidatus Phocaeicola excrementipullorum</name>
    <dbReference type="NCBI Taxonomy" id="2838731"/>
    <lineage>
        <taxon>Bacteria</taxon>
        <taxon>Pseudomonadati</taxon>
        <taxon>Bacteroidota</taxon>
        <taxon>Bacteroidia</taxon>
        <taxon>Bacteroidales</taxon>
        <taxon>Bacteroidaceae</taxon>
        <taxon>Phocaeicola</taxon>
    </lineage>
</organism>
<dbReference type="AlphaFoldDB" id="A0A948X418"/>
<dbReference type="InterPro" id="IPR024079">
    <property type="entry name" value="MetalloPept_cat_dom_sf"/>
</dbReference>
<keyword evidence="1" id="KW-0732">Signal</keyword>
<evidence type="ECO:0000256" key="1">
    <source>
        <dbReference type="SAM" id="SignalP"/>
    </source>
</evidence>
<dbReference type="InterPro" id="IPR038171">
    <property type="entry name" value="M64_N_sf"/>
</dbReference>
<comment type="caution">
    <text evidence="3">The sequence shown here is derived from an EMBL/GenBank/DDBJ whole genome shotgun (WGS) entry which is preliminary data.</text>
</comment>
<evidence type="ECO:0000313" key="3">
    <source>
        <dbReference type="EMBL" id="MBU3855058.1"/>
    </source>
</evidence>
<feature type="signal peptide" evidence="1">
    <location>
        <begin position="1"/>
        <end position="20"/>
    </location>
</feature>
<reference evidence="3" key="2">
    <citation type="submission" date="2021-04" db="EMBL/GenBank/DDBJ databases">
        <authorList>
            <person name="Gilroy R."/>
        </authorList>
    </citation>
    <scope>NUCLEOTIDE SEQUENCE</scope>
    <source>
        <strain evidence="3">8470</strain>
    </source>
</reference>
<protein>
    <submittedName>
        <fullName evidence="3">IgA Peptidase M64</fullName>
    </submittedName>
</protein>
<dbReference type="EMBL" id="JAHLFJ010000005">
    <property type="protein sequence ID" value="MBU3855058.1"/>
    <property type="molecule type" value="Genomic_DNA"/>
</dbReference>
<dbReference type="Gene3D" id="3.40.390.10">
    <property type="entry name" value="Collagenase (Catalytic Domain)"/>
    <property type="match status" value="1"/>
</dbReference>
<evidence type="ECO:0000259" key="2">
    <source>
        <dbReference type="Pfam" id="PF16217"/>
    </source>
</evidence>
<accession>A0A948X418</accession>
<sequence>MKRHLLAATCIGLSAFAGQAQNFDDYFVNKTIRADYIFSGNSETQAICLDELSSLPQWAGRRHHLSELPLAGNGEIEMKDKASGKIIYRTSFSSLFQEWICEAEAKKVTRGFENTFLIPFPKNTATVTIRLKDVYHKETASLTHEIDPKDILIHQRGDEASITPHRYLLKSGSEENCIDIAILAEGYTKEETELFYKDAQTACEALFSHEPFKKLKSRFNVVAVFSESKDSGVSIPRQNEWKKTAVSSHFDTFYSDRYLTTRSVKAIHNWLAGIPYEHIIILANTDTYGGGGIYNSYTLTTAHHPMFKPVVVHEFGHSFGGLADEYAYDAAPSPQYPYSIEPWEQNITTLADFDAKWKDMVEPGTPVPTPVQTDKSLIYTKVGVYEGAGYTQKGIYRPTTECRMKINEAPVFCPVCQRALEKLIRFYTDK</sequence>
<feature type="chain" id="PRO_5037003544" evidence="1">
    <location>
        <begin position="21"/>
        <end position="430"/>
    </location>
</feature>
<feature type="domain" description="Peptidase M64 N-terminal" evidence="2">
    <location>
        <begin position="22"/>
        <end position="138"/>
    </location>
</feature>
<dbReference type="GO" id="GO:0008237">
    <property type="term" value="F:metallopeptidase activity"/>
    <property type="evidence" value="ECO:0007669"/>
    <property type="project" value="InterPro"/>
</dbReference>
<dbReference type="InterPro" id="IPR032625">
    <property type="entry name" value="M64_N"/>
</dbReference>
<name>A0A948X418_9BACT</name>
<dbReference type="Pfam" id="PF16217">
    <property type="entry name" value="M64_N"/>
    <property type="match status" value="1"/>
</dbReference>
<dbReference type="InterPro" id="IPR019026">
    <property type="entry name" value="Peptidase_M64_IgA"/>
</dbReference>
<evidence type="ECO:0000313" key="4">
    <source>
        <dbReference type="Proteomes" id="UP000784286"/>
    </source>
</evidence>
<gene>
    <name evidence="3" type="ORF">H9928_00600</name>
</gene>
<dbReference type="Proteomes" id="UP000784286">
    <property type="component" value="Unassembled WGS sequence"/>
</dbReference>
<reference evidence="3" key="1">
    <citation type="journal article" date="2021" name="PeerJ">
        <title>Extensive microbial diversity within the chicken gut microbiome revealed by metagenomics and culture.</title>
        <authorList>
            <person name="Gilroy R."/>
            <person name="Ravi A."/>
            <person name="Getino M."/>
            <person name="Pursley I."/>
            <person name="Horton D.L."/>
            <person name="Alikhan N.F."/>
            <person name="Baker D."/>
            <person name="Gharbi K."/>
            <person name="Hall N."/>
            <person name="Watson M."/>
            <person name="Adriaenssens E.M."/>
            <person name="Foster-Nyarko E."/>
            <person name="Jarju S."/>
            <person name="Secka A."/>
            <person name="Antonio M."/>
            <person name="Oren A."/>
            <person name="Chaudhuri R.R."/>
            <person name="La Ragione R."/>
            <person name="Hildebrand F."/>
            <person name="Pallen M.J."/>
        </authorList>
    </citation>
    <scope>NUCLEOTIDE SEQUENCE</scope>
    <source>
        <strain evidence="3">8470</strain>
    </source>
</reference>
<proteinExistence type="predicted"/>
<dbReference type="Gene3D" id="2.60.40.3250">
    <property type="entry name" value="Peptidase M64, N-terminal domain"/>
    <property type="match status" value="1"/>
</dbReference>
<dbReference type="Pfam" id="PF09471">
    <property type="entry name" value="Peptidase_M64"/>
    <property type="match status" value="2"/>
</dbReference>